<evidence type="ECO:0000313" key="3">
    <source>
        <dbReference type="Proteomes" id="UP000838100"/>
    </source>
</evidence>
<keyword evidence="1" id="KW-0812">Transmembrane</keyword>
<reference evidence="2" key="1">
    <citation type="submission" date="2021-12" db="EMBL/GenBank/DDBJ databases">
        <authorList>
            <person name="Rodrigo-Torres L."/>
            <person name="Arahal R. D."/>
            <person name="Lucena T."/>
        </authorList>
    </citation>
    <scope>NUCLEOTIDE SEQUENCE</scope>
    <source>
        <strain evidence="2">CECT 8267</strain>
    </source>
</reference>
<organism evidence="2 3">
    <name type="scientific">Sinobacterium norvegicum</name>
    <dbReference type="NCBI Taxonomy" id="1641715"/>
    <lineage>
        <taxon>Bacteria</taxon>
        <taxon>Pseudomonadati</taxon>
        <taxon>Pseudomonadota</taxon>
        <taxon>Gammaproteobacteria</taxon>
        <taxon>Cellvibrionales</taxon>
        <taxon>Spongiibacteraceae</taxon>
        <taxon>Sinobacterium</taxon>
    </lineage>
</organism>
<evidence type="ECO:0000256" key="1">
    <source>
        <dbReference type="SAM" id="Phobius"/>
    </source>
</evidence>
<keyword evidence="3" id="KW-1185">Reference proteome</keyword>
<comment type="caution">
    <text evidence="2">The sequence shown here is derived from an EMBL/GenBank/DDBJ whole genome shotgun (WGS) entry which is preliminary data.</text>
</comment>
<proteinExistence type="predicted"/>
<dbReference type="Proteomes" id="UP000838100">
    <property type="component" value="Unassembled WGS sequence"/>
</dbReference>
<dbReference type="RefSeq" id="WP_237443602.1">
    <property type="nucleotide sequence ID" value="NZ_CAKLPX010000001.1"/>
</dbReference>
<gene>
    <name evidence="2" type="ORF">SIN8267_01038</name>
</gene>
<accession>A0ABM9AE06</accession>
<sequence length="245" mass="27971">MSFIKNYKASILLAIAMLPLIALPILYLTSDDVLKSLAKYAVYHSNISRCSNNNFVNQHYRQSLTKATGGREASWGDYRQSISIYLPSTTRAIRLYLNENIHQYGASTVVDIDPDEMICRLSNIYDDSIGFDGIDSKGFTNNLPLHRQFVSLTNLFSTQTGSEFNYRINLNCPTGGRDFNQNVWAIGQINRRSNHWQFWYELAPLFNNKHPDINKQALDKAFLEFEPITNSPRQIADLTCLLSTL</sequence>
<protein>
    <submittedName>
        <fullName evidence="2">Uncharacterized protein</fullName>
    </submittedName>
</protein>
<feature type="transmembrane region" description="Helical" evidence="1">
    <location>
        <begin position="12"/>
        <end position="29"/>
    </location>
</feature>
<keyword evidence="1" id="KW-0472">Membrane</keyword>
<name>A0ABM9AE06_9GAMM</name>
<evidence type="ECO:0000313" key="2">
    <source>
        <dbReference type="EMBL" id="CAH0990937.1"/>
    </source>
</evidence>
<dbReference type="EMBL" id="CAKLPX010000001">
    <property type="protein sequence ID" value="CAH0990937.1"/>
    <property type="molecule type" value="Genomic_DNA"/>
</dbReference>
<keyword evidence="1" id="KW-1133">Transmembrane helix</keyword>